<name>A0A2I0IGQ5_PUNGR</name>
<dbReference type="STRING" id="22663.A0A2I0IGQ5"/>
<dbReference type="PANTHER" id="PTHR48253:SF2">
    <property type="entry name" value="ISOPENICILLIN N SYNTHASE-LIKE FE(2+) 2OG DIOXYGENASE DOMAIN-CONTAINING PROTEIN"/>
    <property type="match status" value="1"/>
</dbReference>
<accession>A0A2I0IGQ5</accession>
<evidence type="ECO:0000313" key="1">
    <source>
        <dbReference type="EMBL" id="PKI43192.1"/>
    </source>
</evidence>
<gene>
    <name evidence="1" type="ORF">CRG98_036417</name>
</gene>
<protein>
    <recommendedName>
        <fullName evidence="3">Isopenicillin N synthase-like Fe(2+) 2OG dioxygenase domain-containing protein</fullName>
    </recommendedName>
</protein>
<proteinExistence type="predicted"/>
<dbReference type="AlphaFoldDB" id="A0A2I0IGQ5"/>
<dbReference type="SUPFAM" id="SSF51197">
    <property type="entry name" value="Clavaminate synthase-like"/>
    <property type="match status" value="1"/>
</dbReference>
<reference evidence="1 2" key="1">
    <citation type="submission" date="2017-11" db="EMBL/GenBank/DDBJ databases">
        <title>De-novo sequencing of pomegranate (Punica granatum L.) genome.</title>
        <authorList>
            <person name="Akparov Z."/>
            <person name="Amiraslanov A."/>
            <person name="Hajiyeva S."/>
            <person name="Abbasov M."/>
            <person name="Kaur K."/>
            <person name="Hamwieh A."/>
            <person name="Solovyev V."/>
            <person name="Salamov A."/>
            <person name="Braich B."/>
            <person name="Kosarev P."/>
            <person name="Mahmoud A."/>
            <person name="Hajiyev E."/>
            <person name="Babayeva S."/>
            <person name="Izzatullayeva V."/>
            <person name="Mammadov A."/>
            <person name="Mammadov A."/>
            <person name="Sharifova S."/>
            <person name="Ojaghi J."/>
            <person name="Eynullazada K."/>
            <person name="Bayramov B."/>
            <person name="Abdulazimova A."/>
            <person name="Shahmuradov I."/>
        </authorList>
    </citation>
    <scope>NUCLEOTIDE SEQUENCE [LARGE SCALE GENOMIC DNA]</scope>
    <source>
        <strain evidence="2">cv. AG2017</strain>
        <tissue evidence="1">Leaf</tissue>
    </source>
</reference>
<evidence type="ECO:0000313" key="2">
    <source>
        <dbReference type="Proteomes" id="UP000233551"/>
    </source>
</evidence>
<dbReference type="Gene3D" id="2.60.120.330">
    <property type="entry name" value="B-lactam Antibiotic, Isopenicillin N Synthase, Chain"/>
    <property type="match status" value="1"/>
</dbReference>
<dbReference type="InterPro" id="IPR027443">
    <property type="entry name" value="IPNS-like_sf"/>
</dbReference>
<organism evidence="1 2">
    <name type="scientific">Punica granatum</name>
    <name type="common">Pomegranate</name>
    <dbReference type="NCBI Taxonomy" id="22663"/>
    <lineage>
        <taxon>Eukaryota</taxon>
        <taxon>Viridiplantae</taxon>
        <taxon>Streptophyta</taxon>
        <taxon>Embryophyta</taxon>
        <taxon>Tracheophyta</taxon>
        <taxon>Spermatophyta</taxon>
        <taxon>Magnoliopsida</taxon>
        <taxon>eudicotyledons</taxon>
        <taxon>Gunneridae</taxon>
        <taxon>Pentapetalae</taxon>
        <taxon>rosids</taxon>
        <taxon>malvids</taxon>
        <taxon>Myrtales</taxon>
        <taxon>Lythraceae</taxon>
        <taxon>Punica</taxon>
    </lineage>
</organism>
<sequence length="503" mass="56295">MREESDSEALVMEPFELSYSDLVILSSTGPTDDPSSSASEEEILRWDSMRRSVMESLGPDGPGLLAVSGVPGVSFLRRRLQFAARELALLDPERRKRILKEQCLGSDVPLKDPDRRVSSFAMQLRYAEGVANSRSKANNELNRVASLENGDLNMNKSMKFQDDEYDHLGNSLKELGFVMMDLGICLARICDSAIGGHELEQSLMESSSAKGRLIHYHSRIENLVLKQSGKKSGINKGRVASKKNLKRDSMKRGDSTHCEAKACCVSSNLWQQWHYDYGIFTVLTAPMFLSSVLPQEAREDDRGAATCVQECPYPGGHTHLQILDAKKGKVFMVKTSSESFIIQVGESADILSKGKLRSTLHCVHRPPMHENLSRESFVLFLQPAWTKIFTLSGYPMDQLVFDCEDTESSNDGCRLTQQDGRDLIDRISRIIPSLMSRLKDGMSFAEFSRETTKQYYGGSGLQVGIEEAGAQLPSMLDFDFEPTRMTAMMRLQKQKTKRELEAA</sequence>
<dbReference type="PANTHER" id="PTHR48253">
    <property type="match status" value="1"/>
</dbReference>
<keyword evidence="2" id="KW-1185">Reference proteome</keyword>
<comment type="caution">
    <text evidence="1">The sequence shown here is derived from an EMBL/GenBank/DDBJ whole genome shotgun (WGS) entry which is preliminary data.</text>
</comment>
<dbReference type="Proteomes" id="UP000233551">
    <property type="component" value="Unassembled WGS sequence"/>
</dbReference>
<evidence type="ECO:0008006" key="3">
    <source>
        <dbReference type="Google" id="ProtNLM"/>
    </source>
</evidence>
<dbReference type="EMBL" id="PGOL01003078">
    <property type="protein sequence ID" value="PKI43192.1"/>
    <property type="molecule type" value="Genomic_DNA"/>
</dbReference>